<dbReference type="Proteomes" id="UP000197446">
    <property type="component" value="Unassembled WGS sequence"/>
</dbReference>
<protein>
    <recommendedName>
        <fullName evidence="4">SH3b domain-containing protein</fullName>
    </recommendedName>
</protein>
<evidence type="ECO:0000256" key="1">
    <source>
        <dbReference type="SAM" id="SignalP"/>
    </source>
</evidence>
<feature type="chain" id="PRO_5012693674" description="SH3b domain-containing protein" evidence="1">
    <location>
        <begin position="23"/>
        <end position="561"/>
    </location>
</feature>
<gene>
    <name evidence="2" type="ORF">CDO81_24545</name>
</gene>
<dbReference type="Gene3D" id="2.30.30.40">
    <property type="entry name" value="SH3 Domains"/>
    <property type="match status" value="1"/>
</dbReference>
<name>A0A254N7L9_9BURK</name>
<feature type="signal peptide" evidence="1">
    <location>
        <begin position="1"/>
        <end position="22"/>
    </location>
</feature>
<dbReference type="AlphaFoldDB" id="A0A254N7L9"/>
<evidence type="ECO:0000313" key="2">
    <source>
        <dbReference type="EMBL" id="OWR00666.1"/>
    </source>
</evidence>
<dbReference type="EMBL" id="NISI01000016">
    <property type="protein sequence ID" value="OWR00666.1"/>
    <property type="molecule type" value="Genomic_DNA"/>
</dbReference>
<reference evidence="2 3" key="1">
    <citation type="journal article" date="2007" name="Int. J. Syst. Evol. Microbiol.">
        <title>Description of Pelomonas aquatica sp. nov. and Pelomonas puraquae sp. nov., isolated from industrial and haemodialysis water.</title>
        <authorList>
            <person name="Gomila M."/>
            <person name="Bowien B."/>
            <person name="Falsen E."/>
            <person name="Moore E.R."/>
            <person name="Lalucat J."/>
        </authorList>
    </citation>
    <scope>NUCLEOTIDE SEQUENCE [LARGE SCALE GENOMIC DNA]</scope>
    <source>
        <strain evidence="2 3">CCUG 52769</strain>
    </source>
</reference>
<evidence type="ECO:0008006" key="4">
    <source>
        <dbReference type="Google" id="ProtNLM"/>
    </source>
</evidence>
<proteinExistence type="predicted"/>
<keyword evidence="3" id="KW-1185">Reference proteome</keyword>
<comment type="caution">
    <text evidence="2">The sequence shown here is derived from an EMBL/GenBank/DDBJ whole genome shotgun (WGS) entry which is preliminary data.</text>
</comment>
<sequence length="561" mass="60334">MKAALGALLGLALSTLAPLGQALEQPPRWIKADDLRVRNGPGLDHPVRGLLQRGAQVILKSPTVFDGFCLIEGDGLYGYVACQYLSADPVARPRAGQGGVPADQRWVTGTAVILRSGPSRDAPQLSRLAVNRTVRLLKPDASAGYCEVQPQDRAGKPDGPSGYAACQYLGLEPLSAAVAAGDDPDPVRAFWRAPGWWKLEAHAQQLAKALPESAKAGPWPRDEALERMKAHLALGLKGSPPPPLPDWAALKALAAAHEPSLLSPARRAQAQSGQDKALWEREYRASGAAHRIANALGLSGPLHDPISAEGGGERVLRLMRALELPTAAPSLFKTEAEIGPPGENAQALAGRFDGIYRTVVTPRKPQRRSDEPNAAAGLYDMLSRTESLTRPVQFVRLHRDGSLTSEPNTAAYTELLWRDVDEPECGDWTPGFGFGDVDGAIWRYGQDAGMGLTPPPRRAGPPRLFGYNALQAPPRAKAERSEQVIKLDREATGFVRVVQMSFDLDGDGRPDLVVLEGVGRGPGHLDMMSTTDDPWWRLQLANIGGAWKVLGHDRFAYGCGC</sequence>
<evidence type="ECO:0000313" key="3">
    <source>
        <dbReference type="Proteomes" id="UP000197446"/>
    </source>
</evidence>
<accession>A0A254N7L9</accession>
<organism evidence="2 3">
    <name type="scientific">Roseateles puraquae</name>
    <dbReference type="NCBI Taxonomy" id="431059"/>
    <lineage>
        <taxon>Bacteria</taxon>
        <taxon>Pseudomonadati</taxon>
        <taxon>Pseudomonadota</taxon>
        <taxon>Betaproteobacteria</taxon>
        <taxon>Burkholderiales</taxon>
        <taxon>Sphaerotilaceae</taxon>
        <taxon>Roseateles</taxon>
    </lineage>
</organism>
<keyword evidence="1" id="KW-0732">Signal</keyword>